<accession>A0ACB9XTI3</accession>
<keyword evidence="2" id="KW-1185">Reference proteome</keyword>
<feature type="non-terminal residue" evidence="1">
    <location>
        <position position="1"/>
    </location>
</feature>
<reference evidence="1" key="1">
    <citation type="submission" date="2022-05" db="EMBL/GenBank/DDBJ databases">
        <title>Chromosome-level genome of Chaenocephalus aceratus.</title>
        <authorList>
            <person name="Park H."/>
        </authorList>
    </citation>
    <scope>NUCLEOTIDE SEQUENCE</scope>
    <source>
        <strain evidence="1">KU_202001</strain>
    </source>
</reference>
<gene>
    <name evidence="1" type="ORF">KUCAC02_002018</name>
</gene>
<proteinExistence type="predicted"/>
<protein>
    <submittedName>
        <fullName evidence="1">Uncharacterized protein</fullName>
    </submittedName>
</protein>
<sequence length="60" mass="6320">GRSGPAGVNMALLFGQLSTSSTARREDGPSNTSSCYLKADEQQRGEEAHICNHKQGAVSL</sequence>
<dbReference type="Proteomes" id="UP001057452">
    <property type="component" value="Chromosome 3"/>
</dbReference>
<dbReference type="EMBL" id="CM043787">
    <property type="protein sequence ID" value="KAI4830387.1"/>
    <property type="molecule type" value="Genomic_DNA"/>
</dbReference>
<evidence type="ECO:0000313" key="2">
    <source>
        <dbReference type="Proteomes" id="UP001057452"/>
    </source>
</evidence>
<evidence type="ECO:0000313" key="1">
    <source>
        <dbReference type="EMBL" id="KAI4830387.1"/>
    </source>
</evidence>
<feature type="non-terminal residue" evidence="1">
    <location>
        <position position="60"/>
    </location>
</feature>
<organism evidence="1 2">
    <name type="scientific">Chaenocephalus aceratus</name>
    <name type="common">Blackfin icefish</name>
    <name type="synonym">Chaenichthys aceratus</name>
    <dbReference type="NCBI Taxonomy" id="36190"/>
    <lineage>
        <taxon>Eukaryota</taxon>
        <taxon>Metazoa</taxon>
        <taxon>Chordata</taxon>
        <taxon>Craniata</taxon>
        <taxon>Vertebrata</taxon>
        <taxon>Euteleostomi</taxon>
        <taxon>Actinopterygii</taxon>
        <taxon>Neopterygii</taxon>
        <taxon>Teleostei</taxon>
        <taxon>Neoteleostei</taxon>
        <taxon>Acanthomorphata</taxon>
        <taxon>Eupercaria</taxon>
        <taxon>Perciformes</taxon>
        <taxon>Notothenioidei</taxon>
        <taxon>Channichthyidae</taxon>
        <taxon>Chaenocephalus</taxon>
    </lineage>
</organism>
<name>A0ACB9XTI3_CHAAC</name>
<comment type="caution">
    <text evidence="1">The sequence shown here is derived from an EMBL/GenBank/DDBJ whole genome shotgun (WGS) entry which is preliminary data.</text>
</comment>